<reference evidence="1 2" key="1">
    <citation type="submission" date="2016-10" db="EMBL/GenBank/DDBJ databases">
        <authorList>
            <person name="de Groot N.N."/>
        </authorList>
    </citation>
    <scope>NUCLEOTIDE SEQUENCE [LARGE SCALE GENOMIC DNA]</scope>
    <source>
        <strain evidence="1 2">DSM 21668</strain>
    </source>
</reference>
<accession>A0A1G9ML91</accession>
<dbReference type="STRING" id="563176.SAMN04488090_1652"/>
<proteinExistence type="predicted"/>
<keyword evidence="2" id="KW-1185">Reference proteome</keyword>
<evidence type="ECO:0000313" key="1">
    <source>
        <dbReference type="EMBL" id="SDL75028.1"/>
    </source>
</evidence>
<evidence type="ECO:0000313" key="2">
    <source>
        <dbReference type="Proteomes" id="UP000198901"/>
    </source>
</evidence>
<protein>
    <submittedName>
        <fullName evidence="1">Uncharacterized protein</fullName>
    </submittedName>
</protein>
<dbReference type="Proteomes" id="UP000198901">
    <property type="component" value="Unassembled WGS sequence"/>
</dbReference>
<name>A0A1G9ML91_9BACT</name>
<dbReference type="EMBL" id="FNGS01000003">
    <property type="protein sequence ID" value="SDL75028.1"/>
    <property type="molecule type" value="Genomic_DNA"/>
</dbReference>
<sequence>MGEILLIFVRKSTGKSELMASEPIFSRLSSRFQYYNEGIGKLFFCLAPEHFTIPLTTQKRCFTVFFCSFS</sequence>
<dbReference type="AlphaFoldDB" id="A0A1G9ML91"/>
<organism evidence="1 2">
    <name type="scientific">Siphonobacter aquaeclarae</name>
    <dbReference type="NCBI Taxonomy" id="563176"/>
    <lineage>
        <taxon>Bacteria</taxon>
        <taxon>Pseudomonadati</taxon>
        <taxon>Bacteroidota</taxon>
        <taxon>Cytophagia</taxon>
        <taxon>Cytophagales</taxon>
        <taxon>Cytophagaceae</taxon>
        <taxon>Siphonobacter</taxon>
    </lineage>
</organism>
<gene>
    <name evidence="1" type="ORF">SAMN04488090_1652</name>
</gene>